<dbReference type="OrthoDB" id="5584477at2759"/>
<evidence type="ECO:0000259" key="1">
    <source>
        <dbReference type="Pfam" id="PF17667"/>
    </source>
</evidence>
<evidence type="ECO:0000313" key="3">
    <source>
        <dbReference type="Proteomes" id="UP000027920"/>
    </source>
</evidence>
<dbReference type="RefSeq" id="XP_013253375.1">
    <property type="nucleotide sequence ID" value="XM_013397921.1"/>
</dbReference>
<reference evidence="2 3" key="1">
    <citation type="submission" date="2013-03" db="EMBL/GenBank/DDBJ databases">
        <title>The Genome Sequence of Exophiala aquamarina CBS 119918.</title>
        <authorList>
            <consortium name="The Broad Institute Genomics Platform"/>
            <person name="Cuomo C."/>
            <person name="de Hoog S."/>
            <person name="Gorbushina A."/>
            <person name="Walker B."/>
            <person name="Young S.K."/>
            <person name="Zeng Q."/>
            <person name="Gargeya S."/>
            <person name="Fitzgerald M."/>
            <person name="Haas B."/>
            <person name="Abouelleil A."/>
            <person name="Allen A.W."/>
            <person name="Alvarado L."/>
            <person name="Arachchi H.M."/>
            <person name="Berlin A.M."/>
            <person name="Chapman S.B."/>
            <person name="Gainer-Dewar J."/>
            <person name="Goldberg J."/>
            <person name="Griggs A."/>
            <person name="Gujja S."/>
            <person name="Hansen M."/>
            <person name="Howarth C."/>
            <person name="Imamovic A."/>
            <person name="Ireland A."/>
            <person name="Larimer J."/>
            <person name="McCowan C."/>
            <person name="Murphy C."/>
            <person name="Pearson M."/>
            <person name="Poon T.W."/>
            <person name="Priest M."/>
            <person name="Roberts A."/>
            <person name="Saif S."/>
            <person name="Shea T."/>
            <person name="Sisk P."/>
            <person name="Sykes S."/>
            <person name="Wortman J."/>
            <person name="Nusbaum C."/>
            <person name="Birren B."/>
        </authorList>
    </citation>
    <scope>NUCLEOTIDE SEQUENCE [LARGE SCALE GENOMIC DNA]</scope>
    <source>
        <strain evidence="2 3">CBS 119918</strain>
    </source>
</reference>
<dbReference type="PANTHER" id="PTHR38248">
    <property type="entry name" value="FUNK1 6"/>
    <property type="match status" value="1"/>
</dbReference>
<evidence type="ECO:0000313" key="2">
    <source>
        <dbReference type="EMBL" id="KEF50785.1"/>
    </source>
</evidence>
<sequence length="564" mass="63888">MRRGNLTTRHHRMLLPSLYYSSTSILESFGPSLMVSLSQDDRHLIARHPLDNSLQHLHKSLRDAEQYCTSTSSPPGGATNDTQDGPKAISRLLTALMGQEAALDLHSRVSDRNVAAELATILGRLRQGQFDYAHCLPLVRLTVQRASDLEIWRAVLDLIATPSSVTPPPGVPAAFDDTPVTHSSASQQGGEQTRELVKKKIFEEIRSCTYREVGGFFQKYFEGKDWTPRTLDIYRAIKGRHKDGRWTDFPNPPVQAQVLAWWFRFQENFLSKERGLYYATTSPKELVGAEAWRQIDLFVKPNDGRISDSAHDWKDVRVIGELKESNRDKRGTLLQISRYVRDVFSCQPTRRYVHAFTICGREMEAWVFDRSGPYSPGPFDIHDEPERFIQVIAGYSMMNEEEQGLDTFMERDIDGYFVTLEQDGAESPTKMRLEPHPITRQRAIVCRGTSCFLTRTAGSEGYDCVTKFSWTSDRRRREADLLRLARQRGVKGLARLVAHRRITDVAELRCELTFGDPYSFRGPSSAASFSQSFPQSQPASLLSGSFSELHGLSITGSPSRKRKS</sequence>
<feature type="non-terminal residue" evidence="2">
    <location>
        <position position="564"/>
    </location>
</feature>
<dbReference type="EMBL" id="AMGV01000104">
    <property type="protein sequence ID" value="KEF50785.1"/>
    <property type="molecule type" value="Genomic_DNA"/>
</dbReference>
<keyword evidence="3" id="KW-1185">Reference proteome</keyword>
<dbReference type="InterPro" id="IPR040976">
    <property type="entry name" value="Pkinase_fungal"/>
</dbReference>
<name>A0A072P5B0_9EURO</name>
<dbReference type="AlphaFoldDB" id="A0A072P5B0"/>
<comment type="caution">
    <text evidence="2">The sequence shown here is derived from an EMBL/GenBank/DDBJ whole genome shotgun (WGS) entry which is preliminary data.</text>
</comment>
<dbReference type="STRING" id="1182545.A0A072P5B0"/>
<feature type="domain" description="Fungal-type protein kinase" evidence="1">
    <location>
        <begin position="295"/>
        <end position="529"/>
    </location>
</feature>
<gene>
    <name evidence="2" type="ORF">A1O9_13163</name>
</gene>
<proteinExistence type="predicted"/>
<dbReference type="GeneID" id="25288054"/>
<organism evidence="2 3">
    <name type="scientific">Exophiala aquamarina CBS 119918</name>
    <dbReference type="NCBI Taxonomy" id="1182545"/>
    <lineage>
        <taxon>Eukaryota</taxon>
        <taxon>Fungi</taxon>
        <taxon>Dikarya</taxon>
        <taxon>Ascomycota</taxon>
        <taxon>Pezizomycotina</taxon>
        <taxon>Eurotiomycetes</taxon>
        <taxon>Chaetothyriomycetidae</taxon>
        <taxon>Chaetothyriales</taxon>
        <taxon>Herpotrichiellaceae</taxon>
        <taxon>Exophiala</taxon>
    </lineage>
</organism>
<dbReference type="PANTHER" id="PTHR38248:SF2">
    <property type="entry name" value="FUNK1 11"/>
    <property type="match status" value="1"/>
</dbReference>
<dbReference type="Pfam" id="PF17667">
    <property type="entry name" value="Pkinase_fungal"/>
    <property type="match status" value="1"/>
</dbReference>
<dbReference type="HOGENOM" id="CLU_005513_7_2_1"/>
<dbReference type="Proteomes" id="UP000027920">
    <property type="component" value="Unassembled WGS sequence"/>
</dbReference>
<dbReference type="VEuPathDB" id="FungiDB:A1O9_13163"/>
<accession>A0A072P5B0</accession>
<protein>
    <recommendedName>
        <fullName evidence="1">Fungal-type protein kinase domain-containing protein</fullName>
    </recommendedName>
</protein>